<evidence type="ECO:0000313" key="2">
    <source>
        <dbReference type="Proteomes" id="UP000054279"/>
    </source>
</evidence>
<dbReference type="Proteomes" id="UP000054279">
    <property type="component" value="Unassembled WGS sequence"/>
</dbReference>
<dbReference type="EMBL" id="KN837243">
    <property type="protein sequence ID" value="KIJ31405.1"/>
    <property type="molecule type" value="Genomic_DNA"/>
</dbReference>
<reference evidence="1 2" key="1">
    <citation type="submission" date="2014-06" db="EMBL/GenBank/DDBJ databases">
        <title>Evolutionary Origins and Diversification of the Mycorrhizal Mutualists.</title>
        <authorList>
            <consortium name="DOE Joint Genome Institute"/>
            <consortium name="Mycorrhizal Genomics Consortium"/>
            <person name="Kohler A."/>
            <person name="Kuo A."/>
            <person name="Nagy L.G."/>
            <person name="Floudas D."/>
            <person name="Copeland A."/>
            <person name="Barry K.W."/>
            <person name="Cichocki N."/>
            <person name="Veneault-Fourrey C."/>
            <person name="LaButti K."/>
            <person name="Lindquist E.A."/>
            <person name="Lipzen A."/>
            <person name="Lundell T."/>
            <person name="Morin E."/>
            <person name="Murat C."/>
            <person name="Riley R."/>
            <person name="Ohm R."/>
            <person name="Sun H."/>
            <person name="Tunlid A."/>
            <person name="Henrissat B."/>
            <person name="Grigoriev I.V."/>
            <person name="Hibbett D.S."/>
            <person name="Martin F."/>
        </authorList>
    </citation>
    <scope>NUCLEOTIDE SEQUENCE [LARGE SCALE GENOMIC DNA]</scope>
    <source>
        <strain evidence="1 2">SS14</strain>
    </source>
</reference>
<name>A0A0C9V1T6_SPHS4</name>
<gene>
    <name evidence="1" type="ORF">M422DRAFT_266944</name>
</gene>
<dbReference type="AlphaFoldDB" id="A0A0C9V1T6"/>
<keyword evidence="2" id="KW-1185">Reference proteome</keyword>
<accession>A0A0C9V1T6</accession>
<organism evidence="1 2">
    <name type="scientific">Sphaerobolus stellatus (strain SS14)</name>
    <dbReference type="NCBI Taxonomy" id="990650"/>
    <lineage>
        <taxon>Eukaryota</taxon>
        <taxon>Fungi</taxon>
        <taxon>Dikarya</taxon>
        <taxon>Basidiomycota</taxon>
        <taxon>Agaricomycotina</taxon>
        <taxon>Agaricomycetes</taxon>
        <taxon>Phallomycetidae</taxon>
        <taxon>Geastrales</taxon>
        <taxon>Sphaerobolaceae</taxon>
        <taxon>Sphaerobolus</taxon>
    </lineage>
</organism>
<protein>
    <submittedName>
        <fullName evidence="1">Unplaced genomic scaffold SPHSTscaffold_168, whole genome shotgun sequence</fullName>
    </submittedName>
</protein>
<proteinExistence type="predicted"/>
<sequence length="169" mass="19443">MIPVSLSTNERRNAFVCSRYSFDTRRLTTLDPRIVFMQGLIVIDAEQKDEEEVDEMVIDDEMVVMMKAGWDGVVRSYRRDLGKRRRCRALDVSLGRVEISLMRGTCDVVRLRVSYEREFVTMCRELEELRTTAFADLIVDWSVRQAAVFVAFVPPSLITLHAVPPIPPS</sequence>
<dbReference type="HOGENOM" id="CLU_1579498_0_0_1"/>
<evidence type="ECO:0000313" key="1">
    <source>
        <dbReference type="EMBL" id="KIJ31405.1"/>
    </source>
</evidence>